<feature type="transmembrane region" description="Helical" evidence="1">
    <location>
        <begin position="55"/>
        <end position="81"/>
    </location>
</feature>
<comment type="caution">
    <text evidence="3">The sequence shown here is derived from an EMBL/GenBank/DDBJ whole genome shotgun (WGS) entry which is preliminary data.</text>
</comment>
<keyword evidence="1" id="KW-0472">Membrane</keyword>
<dbReference type="InterPro" id="IPR051311">
    <property type="entry name" value="DedA_domain"/>
</dbReference>
<dbReference type="AlphaFoldDB" id="A0A235CNL9"/>
<dbReference type="InterPro" id="IPR032816">
    <property type="entry name" value="VTT_dom"/>
</dbReference>
<reference evidence="3 5" key="1">
    <citation type="submission" date="2017-08" db="EMBL/GenBank/DDBJ databases">
        <title>Draft Genome Sequence of the Marine Bacterium Oceanimonas baumannii ATCC 700832.</title>
        <authorList>
            <person name="Mcclelland W.D."/>
            <person name="Brennan M.A."/>
            <person name="Trachtenberg A.M."/>
            <person name="Maclea K.S."/>
        </authorList>
    </citation>
    <scope>NUCLEOTIDE SEQUENCE [LARGE SCALE GENOMIC DNA]</scope>
    <source>
        <strain evidence="3 5">ATCC 700832</strain>
    </source>
</reference>
<feature type="transmembrane region" description="Helical" evidence="1">
    <location>
        <begin position="174"/>
        <end position="195"/>
    </location>
</feature>
<proteinExistence type="predicted"/>
<feature type="domain" description="VTT" evidence="2">
    <location>
        <begin position="51"/>
        <end position="159"/>
    </location>
</feature>
<evidence type="ECO:0000256" key="1">
    <source>
        <dbReference type="SAM" id="Phobius"/>
    </source>
</evidence>
<keyword evidence="1" id="KW-0812">Transmembrane</keyword>
<feature type="transmembrane region" description="Helical" evidence="1">
    <location>
        <begin position="110"/>
        <end position="131"/>
    </location>
</feature>
<dbReference type="RefSeq" id="WP_094276581.1">
    <property type="nucleotide sequence ID" value="NZ_NQJF01000001.1"/>
</dbReference>
<feature type="transmembrane region" description="Helical" evidence="1">
    <location>
        <begin position="137"/>
        <end position="162"/>
    </location>
</feature>
<evidence type="ECO:0000259" key="2">
    <source>
        <dbReference type="Pfam" id="PF09335"/>
    </source>
</evidence>
<name>A0A235CNL9_9GAMM</name>
<dbReference type="Pfam" id="PF09335">
    <property type="entry name" value="VTT_dom"/>
    <property type="match status" value="1"/>
</dbReference>
<keyword evidence="6" id="KW-1185">Reference proteome</keyword>
<protein>
    <submittedName>
        <fullName evidence="3">Alkaline phosphatase</fullName>
    </submittedName>
    <submittedName>
        <fullName evidence="4">Membrane protein YqaA with SNARE-associated domain</fullName>
    </submittedName>
</protein>
<organism evidence="3 5">
    <name type="scientific">Oceanimonas baumannii</name>
    <dbReference type="NCBI Taxonomy" id="129578"/>
    <lineage>
        <taxon>Bacteria</taxon>
        <taxon>Pseudomonadati</taxon>
        <taxon>Pseudomonadota</taxon>
        <taxon>Gammaproteobacteria</taxon>
        <taxon>Aeromonadales</taxon>
        <taxon>Aeromonadaceae</taxon>
        <taxon>Oceanimonas</taxon>
    </lineage>
</organism>
<reference evidence="4 6" key="2">
    <citation type="submission" date="2019-03" db="EMBL/GenBank/DDBJ databases">
        <title>Genomic Encyclopedia of Archaeal and Bacterial Type Strains, Phase II (KMG-II): from individual species to whole genera.</title>
        <authorList>
            <person name="Goeker M."/>
        </authorList>
    </citation>
    <scope>NUCLEOTIDE SEQUENCE [LARGE SCALE GENOMIC DNA]</scope>
    <source>
        <strain evidence="4 6">DSM 15594</strain>
    </source>
</reference>
<dbReference type="OrthoDB" id="9130337at2"/>
<evidence type="ECO:0000313" key="4">
    <source>
        <dbReference type="EMBL" id="TDW62212.1"/>
    </source>
</evidence>
<evidence type="ECO:0000313" key="3">
    <source>
        <dbReference type="EMBL" id="OYD26140.1"/>
    </source>
</evidence>
<dbReference type="PANTHER" id="PTHR42709">
    <property type="entry name" value="ALKALINE PHOSPHATASE LIKE PROTEIN"/>
    <property type="match status" value="1"/>
</dbReference>
<keyword evidence="1" id="KW-1133">Transmembrane helix</keyword>
<dbReference type="Proteomes" id="UP000243640">
    <property type="component" value="Unassembled WGS sequence"/>
</dbReference>
<dbReference type="Proteomes" id="UP000295058">
    <property type="component" value="Unassembled WGS sequence"/>
</dbReference>
<dbReference type="GO" id="GO:0005886">
    <property type="term" value="C:plasma membrane"/>
    <property type="evidence" value="ECO:0007669"/>
    <property type="project" value="UniProtKB-ARBA"/>
</dbReference>
<evidence type="ECO:0000313" key="5">
    <source>
        <dbReference type="Proteomes" id="UP000243640"/>
    </source>
</evidence>
<dbReference type="EMBL" id="NQJF01000001">
    <property type="protein sequence ID" value="OYD26140.1"/>
    <property type="molecule type" value="Genomic_DNA"/>
</dbReference>
<dbReference type="PANTHER" id="PTHR42709:SF11">
    <property type="entry name" value="DEDA FAMILY PROTEIN"/>
    <property type="match status" value="1"/>
</dbReference>
<accession>A0A235CNL9</accession>
<feature type="transmembrane region" description="Helical" evidence="1">
    <location>
        <begin position="21"/>
        <end position="49"/>
    </location>
</feature>
<sequence>MSDMQMQLPGWLQKFTGSRRLLPVVFVASMLEAVIVPIPLELLLIPLFLIEQRRLWQLAAAALAGCLAGALAGYGLGAWLFDSLGVGILQFAGGQDAFDTFSDTLKQDGFMAIVMVGITPVPFQVAMLAAGAVGYSLWLFMLASAIGRGVRYFGLALLVRLTGKRALLLWQQHARTLGVALLGLALLGYGVSYWLNSL</sequence>
<dbReference type="EMBL" id="SODO01000001">
    <property type="protein sequence ID" value="TDW62212.1"/>
    <property type="molecule type" value="Genomic_DNA"/>
</dbReference>
<gene>
    <name evidence="3" type="ORF">B6S09_00720</name>
    <name evidence="4" type="ORF">LY04_00267</name>
</gene>
<evidence type="ECO:0000313" key="6">
    <source>
        <dbReference type="Proteomes" id="UP000295058"/>
    </source>
</evidence>